<accession>D4J9S0</accession>
<dbReference type="HOGENOM" id="CLU_3042346_0_0_9"/>
<name>D4J9S0_9FIRM</name>
<evidence type="ECO:0000313" key="1">
    <source>
        <dbReference type="EMBL" id="CBK81091.1"/>
    </source>
</evidence>
<proteinExistence type="predicted"/>
<dbReference type="KEGG" id="cct:CC1_24360"/>
<evidence type="ECO:0000313" key="2">
    <source>
        <dbReference type="Proteomes" id="UP000008798"/>
    </source>
</evidence>
<dbReference type="STRING" id="717962.CC1_24360"/>
<dbReference type="Proteomes" id="UP000008798">
    <property type="component" value="Chromosome"/>
</dbReference>
<protein>
    <submittedName>
        <fullName evidence="1">Uncharacterized protein</fullName>
    </submittedName>
</protein>
<sequence length="54" mass="6517">MARCAVQAFVFRQKNLKKLLANFCQLCYSIKRFEYQIILNQKDFILKLKFKTVI</sequence>
<reference evidence="1 2" key="1">
    <citation type="submission" date="2010-03" db="EMBL/GenBank/DDBJ databases">
        <title>The genome sequence of Coprococcus catus GD/7.</title>
        <authorList>
            <consortium name="metaHIT consortium -- http://www.metahit.eu/"/>
            <person name="Pajon A."/>
            <person name="Turner K."/>
            <person name="Parkhill J."/>
            <person name="Duncan S."/>
            <person name="Flint H."/>
        </authorList>
    </citation>
    <scope>NUCLEOTIDE SEQUENCE [LARGE SCALE GENOMIC DNA]</scope>
    <source>
        <strain evidence="1 2">GD/7</strain>
    </source>
</reference>
<dbReference type="AlphaFoldDB" id="D4J9S0"/>
<dbReference type="EMBL" id="FP929038">
    <property type="protein sequence ID" value="CBK81091.1"/>
    <property type="molecule type" value="Genomic_DNA"/>
</dbReference>
<reference evidence="1 2" key="2">
    <citation type="submission" date="2010-03" db="EMBL/GenBank/DDBJ databases">
        <authorList>
            <person name="Pajon A."/>
        </authorList>
    </citation>
    <scope>NUCLEOTIDE SEQUENCE [LARGE SCALE GENOMIC DNA]</scope>
    <source>
        <strain evidence="1 2">GD/7</strain>
    </source>
</reference>
<gene>
    <name evidence="1" type="ORF">CC1_24360</name>
</gene>
<organism evidence="1 2">
    <name type="scientific">Coprococcus catus GD/7</name>
    <dbReference type="NCBI Taxonomy" id="717962"/>
    <lineage>
        <taxon>Bacteria</taxon>
        <taxon>Bacillati</taxon>
        <taxon>Bacillota</taxon>
        <taxon>Clostridia</taxon>
        <taxon>Lachnospirales</taxon>
        <taxon>Lachnospiraceae</taxon>
        <taxon>Coprococcus</taxon>
    </lineage>
</organism>